<gene>
    <name evidence="1" type="ORF">DW820_07675</name>
</gene>
<organism evidence="1 2">
    <name type="scientific">Streptococcus parasanguinis</name>
    <dbReference type="NCBI Taxonomy" id="1318"/>
    <lineage>
        <taxon>Bacteria</taxon>
        <taxon>Bacillati</taxon>
        <taxon>Bacillota</taxon>
        <taxon>Bacilli</taxon>
        <taxon>Lactobacillales</taxon>
        <taxon>Streptococcaceae</taxon>
        <taxon>Streptococcus</taxon>
    </lineage>
</organism>
<evidence type="ECO:0000313" key="1">
    <source>
        <dbReference type="EMBL" id="RHC94203.1"/>
    </source>
</evidence>
<dbReference type="AlphaFoldDB" id="A0A414CGT5"/>
<name>A0A414CGT5_STRPA</name>
<evidence type="ECO:0000313" key="2">
    <source>
        <dbReference type="Proteomes" id="UP000285773"/>
    </source>
</evidence>
<dbReference type="RefSeq" id="WP_070665140.1">
    <property type="nucleotide sequence ID" value="NZ_JADNDJ010000031.1"/>
</dbReference>
<dbReference type="Proteomes" id="UP000285773">
    <property type="component" value="Unassembled WGS sequence"/>
</dbReference>
<dbReference type="EMBL" id="QSIO01000003">
    <property type="protein sequence ID" value="RHC94203.1"/>
    <property type="molecule type" value="Genomic_DNA"/>
</dbReference>
<protein>
    <submittedName>
        <fullName evidence="1">Uncharacterized protein</fullName>
    </submittedName>
</protein>
<comment type="caution">
    <text evidence="1">The sequence shown here is derived from an EMBL/GenBank/DDBJ whole genome shotgun (WGS) entry which is preliminary data.</text>
</comment>
<reference evidence="1 2" key="1">
    <citation type="submission" date="2018-08" db="EMBL/GenBank/DDBJ databases">
        <title>A genome reference for cultivated species of the human gut microbiota.</title>
        <authorList>
            <person name="Zou Y."/>
            <person name="Xue W."/>
            <person name="Luo G."/>
        </authorList>
    </citation>
    <scope>NUCLEOTIDE SEQUENCE [LARGE SCALE GENOMIC DNA]</scope>
    <source>
        <strain evidence="1 2">AM33-3BH</strain>
    </source>
</reference>
<proteinExistence type="predicted"/>
<sequence>MNLQVMLNIVLIIGMIYLVVRRYIIASKFTDYMIKNGGEEIEFIKENNLSFSECVKLLNKKHKIGIVNAFSVVNCLREK</sequence>
<accession>A0A414CGT5</accession>